<comment type="catalytic activity">
    <reaction evidence="4">
        <text>N-terminal L-glutamyl-[protein] + L-leucyl-tRNA(Leu) = N-terminal L-leucyl-L-glutamyl-[protein] + tRNA(Leu) + H(+)</text>
        <dbReference type="Rhea" id="RHEA:50412"/>
        <dbReference type="Rhea" id="RHEA-COMP:9613"/>
        <dbReference type="Rhea" id="RHEA-COMP:9622"/>
        <dbReference type="Rhea" id="RHEA-COMP:12664"/>
        <dbReference type="Rhea" id="RHEA-COMP:12668"/>
        <dbReference type="ChEBI" id="CHEBI:15378"/>
        <dbReference type="ChEBI" id="CHEBI:64721"/>
        <dbReference type="ChEBI" id="CHEBI:78442"/>
        <dbReference type="ChEBI" id="CHEBI:78494"/>
        <dbReference type="ChEBI" id="CHEBI:133041"/>
        <dbReference type="EC" id="2.3.2.29"/>
    </reaction>
</comment>
<dbReference type="OrthoDB" id="9782022at2"/>
<proteinExistence type="inferred from homology"/>
<keyword evidence="2 4" id="KW-0808">Transferase</keyword>
<keyword evidence="1 4" id="KW-0963">Cytoplasm</keyword>
<dbReference type="GO" id="GO:0008914">
    <property type="term" value="F:leucyl-tRNA--protein transferase activity"/>
    <property type="evidence" value="ECO:0007669"/>
    <property type="project" value="UniProtKB-UniRule"/>
</dbReference>
<evidence type="ECO:0000313" key="7">
    <source>
        <dbReference type="EMBL" id="SJM93984.1"/>
    </source>
</evidence>
<dbReference type="InterPro" id="IPR007471">
    <property type="entry name" value="N-end_Aminoacyl_Trfase_N"/>
</dbReference>
<dbReference type="InterPro" id="IPR007472">
    <property type="entry name" value="N-end_Aminoacyl_Trfase_C"/>
</dbReference>
<comment type="similarity">
    <text evidence="4">Belongs to the R-transferase family. Bpt subfamily.</text>
</comment>
<dbReference type="NCBIfam" id="NF002346">
    <property type="entry name" value="PRK01305.2-3"/>
    <property type="match status" value="1"/>
</dbReference>
<comment type="catalytic activity">
    <reaction evidence="4">
        <text>N-terminal L-aspartyl-[protein] + L-leucyl-tRNA(Leu) = N-terminal L-leucyl-L-aspartyl-[protein] + tRNA(Leu) + H(+)</text>
        <dbReference type="Rhea" id="RHEA:50420"/>
        <dbReference type="Rhea" id="RHEA-COMP:9613"/>
        <dbReference type="Rhea" id="RHEA-COMP:9622"/>
        <dbReference type="Rhea" id="RHEA-COMP:12669"/>
        <dbReference type="Rhea" id="RHEA-COMP:12674"/>
        <dbReference type="ChEBI" id="CHEBI:15378"/>
        <dbReference type="ChEBI" id="CHEBI:64720"/>
        <dbReference type="ChEBI" id="CHEBI:78442"/>
        <dbReference type="ChEBI" id="CHEBI:78494"/>
        <dbReference type="ChEBI" id="CHEBI:133042"/>
        <dbReference type="EC" id="2.3.2.29"/>
    </reaction>
</comment>
<dbReference type="EC" id="2.3.2.29" evidence="4"/>
<evidence type="ECO:0000256" key="2">
    <source>
        <dbReference type="ARBA" id="ARBA00022679"/>
    </source>
</evidence>
<dbReference type="Proteomes" id="UP000195667">
    <property type="component" value="Unassembled WGS sequence"/>
</dbReference>
<feature type="domain" description="N-end aminoacyl transferase N-terminal" evidence="5">
    <location>
        <begin position="12"/>
        <end position="82"/>
    </location>
</feature>
<dbReference type="SUPFAM" id="SSF55729">
    <property type="entry name" value="Acyl-CoA N-acyltransferases (Nat)"/>
    <property type="match status" value="1"/>
</dbReference>
<feature type="domain" description="N-end rule aminoacyl transferase C-terminal" evidence="6">
    <location>
        <begin position="102"/>
        <end position="221"/>
    </location>
</feature>
<accession>A0A1R4HCM2</accession>
<evidence type="ECO:0000256" key="4">
    <source>
        <dbReference type="HAMAP-Rule" id="MF_00689"/>
    </source>
</evidence>
<dbReference type="PANTHER" id="PTHR21367">
    <property type="entry name" value="ARGININE-TRNA-PROTEIN TRANSFERASE 1"/>
    <property type="match status" value="1"/>
</dbReference>
<reference evidence="8" key="1">
    <citation type="submission" date="2017-02" db="EMBL/GenBank/DDBJ databases">
        <authorList>
            <person name="Daims H."/>
        </authorList>
    </citation>
    <scope>NUCLEOTIDE SEQUENCE [LARGE SCALE GENOMIC DNA]</scope>
</reference>
<evidence type="ECO:0000256" key="3">
    <source>
        <dbReference type="ARBA" id="ARBA00023315"/>
    </source>
</evidence>
<evidence type="ECO:0000256" key="1">
    <source>
        <dbReference type="ARBA" id="ARBA00022490"/>
    </source>
</evidence>
<dbReference type="GO" id="GO:0004057">
    <property type="term" value="F:arginyl-tRNA--protein transferase activity"/>
    <property type="evidence" value="ECO:0007669"/>
    <property type="project" value="InterPro"/>
</dbReference>
<dbReference type="InterPro" id="IPR017138">
    <property type="entry name" value="Asp_Glu_LeuTrfase"/>
</dbReference>
<comment type="subcellular location">
    <subcellularLocation>
        <location evidence="4">Cytoplasm</location>
    </subcellularLocation>
</comment>
<comment type="function">
    <text evidence="4">Functions in the N-end rule pathway of protein degradation where it conjugates Leu from its aminoacyl-tRNA to the N-termini of proteins containing an N-terminal aspartate or glutamate.</text>
</comment>
<organism evidence="7 8">
    <name type="scientific">Crenothrix polyspora</name>
    <dbReference type="NCBI Taxonomy" id="360316"/>
    <lineage>
        <taxon>Bacteria</taxon>
        <taxon>Pseudomonadati</taxon>
        <taxon>Pseudomonadota</taxon>
        <taxon>Gammaproteobacteria</taxon>
        <taxon>Methylococcales</taxon>
        <taxon>Crenotrichaceae</taxon>
        <taxon>Crenothrix</taxon>
    </lineage>
</organism>
<sequence length="238" mass="27165">MISIPLLLNAEHACSYLAEQQARSIFVHPHFALNTDIYGQLIEQGFRRSGDNVYAPQCAGCHACIPVRIRADDFKANRSQKRCWQTNINTQVIVKPAEFEQQHYDLYCRYQLMRHAEGAMADASAGDYINFLGSTWCDTVFVEFSIQGQLAGVAIVDQLPNALSAVYTFFDPHYASYSLGTYAVLWQIARAKRQKREFVYLGFWISACQKMAYKSNYHPLQQRLDGQWLTVDDHLACS</sequence>
<dbReference type="InterPro" id="IPR016181">
    <property type="entry name" value="Acyl_CoA_acyltransferase"/>
</dbReference>
<name>A0A1R4HCM2_9GAMM</name>
<dbReference type="HAMAP" id="MF_00689">
    <property type="entry name" value="Bpt"/>
    <property type="match status" value="1"/>
</dbReference>
<dbReference type="InterPro" id="IPR030700">
    <property type="entry name" value="N-end_Aminoacyl_Trfase"/>
</dbReference>
<dbReference type="NCBIfam" id="NF002342">
    <property type="entry name" value="PRK01305.1-3"/>
    <property type="match status" value="1"/>
</dbReference>
<dbReference type="AlphaFoldDB" id="A0A1R4HCM2"/>
<dbReference type="Pfam" id="PF04376">
    <property type="entry name" value="ATE_N"/>
    <property type="match status" value="1"/>
</dbReference>
<dbReference type="PANTHER" id="PTHR21367:SF1">
    <property type="entry name" value="ARGINYL-TRNA--PROTEIN TRANSFERASE 1"/>
    <property type="match status" value="1"/>
</dbReference>
<dbReference type="GO" id="GO:0005737">
    <property type="term" value="C:cytoplasm"/>
    <property type="evidence" value="ECO:0007669"/>
    <property type="project" value="UniProtKB-SubCell"/>
</dbReference>
<keyword evidence="3 4" id="KW-0012">Acyltransferase</keyword>
<dbReference type="EMBL" id="FUKI01000126">
    <property type="protein sequence ID" value="SJM93984.1"/>
    <property type="molecule type" value="Genomic_DNA"/>
</dbReference>
<protein>
    <recommendedName>
        <fullName evidence="4">Aspartate/glutamate leucyltransferase</fullName>
        <ecNumber evidence="4">2.3.2.29</ecNumber>
    </recommendedName>
</protein>
<evidence type="ECO:0000313" key="8">
    <source>
        <dbReference type="Proteomes" id="UP000195667"/>
    </source>
</evidence>
<dbReference type="Pfam" id="PF04377">
    <property type="entry name" value="ATE_C"/>
    <property type="match status" value="1"/>
</dbReference>
<evidence type="ECO:0000259" key="5">
    <source>
        <dbReference type="Pfam" id="PF04376"/>
    </source>
</evidence>
<dbReference type="GO" id="GO:0071596">
    <property type="term" value="P:ubiquitin-dependent protein catabolic process via the N-end rule pathway"/>
    <property type="evidence" value="ECO:0007669"/>
    <property type="project" value="InterPro"/>
</dbReference>
<keyword evidence="8" id="KW-1185">Reference proteome</keyword>
<evidence type="ECO:0000259" key="6">
    <source>
        <dbReference type="Pfam" id="PF04377"/>
    </source>
</evidence>
<dbReference type="NCBIfam" id="NF002341">
    <property type="entry name" value="PRK01305.1-1"/>
    <property type="match status" value="1"/>
</dbReference>
<dbReference type="PIRSF" id="PIRSF037208">
    <property type="entry name" value="ATE_pro_prd"/>
    <property type="match status" value="1"/>
</dbReference>
<gene>
    <name evidence="7" type="primary">ate</name>
    <name evidence="4" type="synonym">bpt</name>
    <name evidence="7" type="ORF">CRENPOLYSF1_50053</name>
</gene>